<evidence type="ECO:0000256" key="7">
    <source>
        <dbReference type="ARBA" id="ARBA00022692"/>
    </source>
</evidence>
<keyword evidence="12 14" id="KW-0472">Membrane</keyword>
<keyword evidence="7 14" id="KW-0812">Transmembrane</keyword>
<dbReference type="PANTHER" id="PTHR44227:SF3">
    <property type="entry name" value="PROTEIN O-MANNOSYL-TRANSFERASE TMTC4"/>
    <property type="match status" value="1"/>
</dbReference>
<keyword evidence="10" id="KW-0256">Endoplasmic reticulum</keyword>
<organism evidence="16 17">
    <name type="scientific">Ornithorhynchus anatinus</name>
    <name type="common">Duckbill platypus</name>
    <dbReference type="NCBI Taxonomy" id="9258"/>
    <lineage>
        <taxon>Eukaryota</taxon>
        <taxon>Metazoa</taxon>
        <taxon>Chordata</taxon>
        <taxon>Craniata</taxon>
        <taxon>Vertebrata</taxon>
        <taxon>Euteleostomi</taxon>
        <taxon>Mammalia</taxon>
        <taxon>Monotremata</taxon>
        <taxon>Ornithorhynchidae</taxon>
        <taxon>Ornithorhynchus</taxon>
    </lineage>
</organism>
<evidence type="ECO:0000313" key="16">
    <source>
        <dbReference type="Ensembl" id="ENSOANP00000017911.4"/>
    </source>
</evidence>
<evidence type="ECO:0000256" key="11">
    <source>
        <dbReference type="ARBA" id="ARBA00022989"/>
    </source>
</evidence>
<reference evidence="16" key="2">
    <citation type="submission" date="2025-08" db="UniProtKB">
        <authorList>
            <consortium name="Ensembl"/>
        </authorList>
    </citation>
    <scope>IDENTIFICATION</scope>
    <source>
        <strain evidence="16">Glennie</strain>
    </source>
</reference>
<dbReference type="UniPathway" id="UPA00378"/>
<comment type="pathway">
    <text evidence="3">Protein modification; protein glycosylation.</text>
</comment>
<evidence type="ECO:0000256" key="1">
    <source>
        <dbReference type="ARBA" id="ARBA00004141"/>
    </source>
</evidence>
<feature type="transmembrane region" description="Helical" evidence="14">
    <location>
        <begin position="348"/>
        <end position="369"/>
    </location>
</feature>
<dbReference type="Proteomes" id="UP000002279">
    <property type="component" value="Chromosome 10"/>
</dbReference>
<dbReference type="AlphaFoldDB" id="F7CU89"/>
<dbReference type="Gene3D" id="1.25.40.10">
    <property type="entry name" value="Tetratricopeptide repeat domain"/>
    <property type="match status" value="1"/>
</dbReference>
<keyword evidence="6" id="KW-0808">Transferase</keyword>
<proteinExistence type="inferred from homology"/>
<feature type="transmembrane region" description="Helical" evidence="14">
    <location>
        <begin position="403"/>
        <end position="421"/>
    </location>
</feature>
<keyword evidence="17" id="KW-1185">Reference proteome</keyword>
<keyword evidence="8" id="KW-0677">Repeat</keyword>
<dbReference type="EC" id="2.4.1.109" evidence="5"/>
<dbReference type="SUPFAM" id="SSF48452">
    <property type="entry name" value="TPR-like"/>
    <property type="match status" value="1"/>
</dbReference>
<reference evidence="16 17" key="1">
    <citation type="journal article" date="2008" name="Nature">
        <title>Genome analysis of the platypus reveals unique signatures of evolution.</title>
        <authorList>
            <person name="Warren W.C."/>
            <person name="Hillier L.W."/>
            <person name="Marshall Graves J.A."/>
            <person name="Birney E."/>
            <person name="Ponting C.P."/>
            <person name="Grutzner F."/>
            <person name="Belov K."/>
            <person name="Miller W."/>
            <person name="Clarke L."/>
            <person name="Chinwalla A.T."/>
            <person name="Yang S.P."/>
            <person name="Heger A."/>
            <person name="Locke D.P."/>
            <person name="Miethke P."/>
            <person name="Waters P.D."/>
            <person name="Veyrunes F."/>
            <person name="Fulton L."/>
            <person name="Fulton B."/>
            <person name="Graves T."/>
            <person name="Wallis J."/>
            <person name="Puente X.S."/>
            <person name="Lopez-Otin C."/>
            <person name="Ordonez G.R."/>
            <person name="Eichler E.E."/>
            <person name="Chen L."/>
            <person name="Cheng Z."/>
            <person name="Deakin J.E."/>
            <person name="Alsop A."/>
            <person name="Thompson K."/>
            <person name="Kirby P."/>
            <person name="Papenfuss A.T."/>
            <person name="Wakefield M.J."/>
            <person name="Olender T."/>
            <person name="Lancet D."/>
            <person name="Huttley G.A."/>
            <person name="Smit A.F."/>
            <person name="Pask A."/>
            <person name="Temple-Smith P."/>
            <person name="Batzer M.A."/>
            <person name="Walker J.A."/>
            <person name="Konkel M.K."/>
            <person name="Harris R.S."/>
            <person name="Whittington C.M."/>
            <person name="Wong E.S."/>
            <person name="Gemmell N.J."/>
            <person name="Buschiazzo E."/>
            <person name="Vargas Jentzsch I.M."/>
            <person name="Merkel A."/>
            <person name="Schmitz J."/>
            <person name="Zemann A."/>
            <person name="Churakov G."/>
            <person name="Kriegs J.O."/>
            <person name="Brosius J."/>
            <person name="Murchison E.P."/>
            <person name="Sachidanandam R."/>
            <person name="Smith C."/>
            <person name="Hannon G.J."/>
            <person name="Tsend-Ayush E."/>
            <person name="McMillan D."/>
            <person name="Attenborough R."/>
            <person name="Rens W."/>
            <person name="Ferguson-Smith M."/>
            <person name="Lefevre C.M."/>
            <person name="Sharp J.A."/>
            <person name="Nicholas K.R."/>
            <person name="Ray D.A."/>
            <person name="Kube M."/>
            <person name="Reinhardt R."/>
            <person name="Pringle T.H."/>
            <person name="Taylor J."/>
            <person name="Jones R.C."/>
            <person name="Nixon B."/>
            <person name="Dacheux J.L."/>
            <person name="Niwa H."/>
            <person name="Sekita Y."/>
            <person name="Huang X."/>
            <person name="Stark A."/>
            <person name="Kheradpour P."/>
            <person name="Kellis M."/>
            <person name="Flicek P."/>
            <person name="Chen Y."/>
            <person name="Webber C."/>
            <person name="Hardison R."/>
            <person name="Nelson J."/>
            <person name="Hallsworth-Pepin K."/>
            <person name="Delehaunty K."/>
            <person name="Markovic C."/>
            <person name="Minx P."/>
            <person name="Feng Y."/>
            <person name="Kremitzki C."/>
            <person name="Mitreva M."/>
            <person name="Glasscock J."/>
            <person name="Wylie T."/>
            <person name="Wohldmann P."/>
            <person name="Thiru P."/>
            <person name="Nhan M.N."/>
            <person name="Pohl C.S."/>
            <person name="Smith S.M."/>
            <person name="Hou S."/>
            <person name="Nefedov M."/>
            <person name="de Jong P.J."/>
            <person name="Renfree M.B."/>
            <person name="Mardis E.R."/>
            <person name="Wilson R.K."/>
        </authorList>
    </citation>
    <scope>NUCLEOTIDE SEQUENCE [LARGE SCALE GENOMIC DNA]</scope>
    <source>
        <strain evidence="16 17">Glennie</strain>
    </source>
</reference>
<keyword evidence="11 14" id="KW-1133">Transmembrane helix</keyword>
<feature type="repeat" description="TPR" evidence="13">
    <location>
        <begin position="546"/>
        <end position="579"/>
    </location>
</feature>
<evidence type="ECO:0000256" key="3">
    <source>
        <dbReference type="ARBA" id="ARBA00004922"/>
    </source>
</evidence>
<keyword evidence="9 13" id="KW-0802">TPR repeat</keyword>
<dbReference type="GO" id="GO:0005783">
    <property type="term" value="C:endoplasmic reticulum"/>
    <property type="evidence" value="ECO:0007669"/>
    <property type="project" value="UniProtKB-SubCell"/>
</dbReference>
<feature type="transmembrane region" description="Helical" evidence="14">
    <location>
        <begin position="12"/>
        <end position="36"/>
    </location>
</feature>
<dbReference type="Pfam" id="PF14559">
    <property type="entry name" value="TPR_19"/>
    <property type="match status" value="1"/>
</dbReference>
<evidence type="ECO:0000256" key="13">
    <source>
        <dbReference type="PROSITE-ProRule" id="PRU00339"/>
    </source>
</evidence>
<comment type="similarity">
    <text evidence="4">Belongs to the TMTC family.</text>
</comment>
<dbReference type="SMART" id="SM00028">
    <property type="entry name" value="TPR"/>
    <property type="match status" value="7"/>
</dbReference>
<feature type="repeat" description="TPR" evidence="13">
    <location>
        <begin position="478"/>
        <end position="511"/>
    </location>
</feature>
<comment type="subcellular location">
    <subcellularLocation>
        <location evidence="2">Endoplasmic reticulum</location>
    </subcellularLocation>
    <subcellularLocation>
        <location evidence="1">Membrane</location>
        <topology evidence="1">Multi-pass membrane protein</topology>
    </subcellularLocation>
</comment>
<dbReference type="GeneTree" id="ENSGT00940000158521"/>
<dbReference type="InterPro" id="IPR013618">
    <property type="entry name" value="TMTC_DUF1736"/>
</dbReference>
<evidence type="ECO:0000256" key="6">
    <source>
        <dbReference type="ARBA" id="ARBA00022679"/>
    </source>
</evidence>
<evidence type="ECO:0000256" key="9">
    <source>
        <dbReference type="ARBA" id="ARBA00022803"/>
    </source>
</evidence>
<dbReference type="Bgee" id="ENSOANG00000011304">
    <property type="expression patterns" value="Expressed in cerebellum and 7 other cell types or tissues"/>
</dbReference>
<protein>
    <recommendedName>
        <fullName evidence="5">dolichyl-phosphate-mannose--protein mannosyltransferase</fullName>
        <ecNumber evidence="5">2.4.1.109</ecNumber>
    </recommendedName>
</protein>
<evidence type="ECO:0000256" key="8">
    <source>
        <dbReference type="ARBA" id="ARBA00022737"/>
    </source>
</evidence>
<feature type="domain" description="DUF1736" evidence="15">
    <location>
        <begin position="256"/>
        <end position="328"/>
    </location>
</feature>
<dbReference type="Pfam" id="PF13432">
    <property type="entry name" value="TPR_16"/>
    <property type="match status" value="2"/>
</dbReference>
<evidence type="ECO:0000256" key="12">
    <source>
        <dbReference type="ARBA" id="ARBA00023136"/>
    </source>
</evidence>
<evidence type="ECO:0000256" key="5">
    <source>
        <dbReference type="ARBA" id="ARBA00012839"/>
    </source>
</evidence>
<dbReference type="HOGENOM" id="CLU_011615_2_0_1"/>
<dbReference type="InterPro" id="IPR019734">
    <property type="entry name" value="TPR_rpt"/>
</dbReference>
<name>F7CU89_ORNAN</name>
<evidence type="ECO:0000256" key="10">
    <source>
        <dbReference type="ARBA" id="ARBA00022824"/>
    </source>
</evidence>
<feature type="transmembrane region" description="Helical" evidence="14">
    <location>
        <begin position="375"/>
        <end position="394"/>
    </location>
</feature>
<dbReference type="InterPro" id="IPR052346">
    <property type="entry name" value="O-mannosyl-transferase_TMTC"/>
</dbReference>
<dbReference type="GO" id="GO:0016020">
    <property type="term" value="C:membrane"/>
    <property type="evidence" value="ECO:0007669"/>
    <property type="project" value="UniProtKB-SubCell"/>
</dbReference>
<feature type="transmembrane region" description="Helical" evidence="14">
    <location>
        <begin position="286"/>
        <end position="309"/>
    </location>
</feature>
<feature type="transmembrane region" description="Helical" evidence="14">
    <location>
        <begin position="168"/>
        <end position="188"/>
    </location>
</feature>
<dbReference type="PROSITE" id="PS50005">
    <property type="entry name" value="TPR"/>
    <property type="match status" value="4"/>
</dbReference>
<feature type="repeat" description="TPR" evidence="13">
    <location>
        <begin position="444"/>
        <end position="477"/>
    </location>
</feature>
<evidence type="ECO:0000313" key="17">
    <source>
        <dbReference type="Proteomes" id="UP000002279"/>
    </source>
</evidence>
<gene>
    <name evidence="16" type="primary">TMTC4</name>
</gene>
<evidence type="ECO:0000256" key="4">
    <source>
        <dbReference type="ARBA" id="ARBA00007882"/>
    </source>
</evidence>
<sequence length="706" mass="79742">MLILKKKKRAQIQALLGVMKDLFTIMSICINAYYIFLQICNQHNAGTSNSEATFFKMAQSDASLDHVIPLSILPTSWVKCIVGFISLVCFASSYDGDFVFDDSEAIINNKDLQAETPLGDLWQHDFWGSKLSSSTSHKSYRPLTVLTFRINYYLSGGFYPMSFRVVNILLHCAISVLMVDVFSILLGGLQYTNKGRRLNLAPKSSLLAALLFAVHPVHTECGFGWLKKGGLLWRMALLSSGGAATLYLRWRIMGTGPPAFTDVDNPASFADNLLVRVINYNYYYSLNAWLLLCPWWLCFDWSMGCIPLIKSVSDWRIIALAALWFCLIGLICQALCSEDSHKRRILTLGLGFLIIPFLPASNLFFRVGFAVAERVIYLPSVGYCVILTYGFGILSKHVKKKKLIAAGIIGILLINMVRCVIRSNQWRSEEKLFRSALSVCPLNAKVHYNVGKNLADKGNQTAAIKYYREAVRLNPKYVHAMNNLGNILKERNELREAEELLSLAVQIQPDFAAAWMNLGIVQNSLKRFEAAEQSYWTAIKHRRKYPDCYYNLGRLYADLDRHIDALNAWRNATVLKPEHSLAWNNMIILLDNTGNLVQAEAVGREALELIPNDHSLMFSLANVLGKSQKYKESEALFLKAIKSNPNVASYHGNLAVLYHRWGNLDLAKKHYEMSLKLDPTAPGTRENYNLLIRKLEHLHKKGIGSF</sequence>
<dbReference type="PROSITE" id="PS50293">
    <property type="entry name" value="TPR_REGION"/>
    <property type="match status" value="1"/>
</dbReference>
<dbReference type="Ensembl" id="ENSOANT00000017914.4">
    <property type="protein sequence ID" value="ENSOANP00000017911.4"/>
    <property type="gene ID" value="ENSOANG00000011304.4"/>
</dbReference>
<evidence type="ECO:0000256" key="14">
    <source>
        <dbReference type="SAM" id="Phobius"/>
    </source>
</evidence>
<evidence type="ECO:0000259" key="15">
    <source>
        <dbReference type="Pfam" id="PF08409"/>
    </source>
</evidence>
<feature type="transmembrane region" description="Helical" evidence="14">
    <location>
        <begin position="315"/>
        <end position="336"/>
    </location>
</feature>
<accession>F7CU89</accession>
<dbReference type="InterPro" id="IPR011990">
    <property type="entry name" value="TPR-like_helical_dom_sf"/>
</dbReference>
<evidence type="ECO:0000256" key="2">
    <source>
        <dbReference type="ARBA" id="ARBA00004240"/>
    </source>
</evidence>
<dbReference type="GO" id="GO:0004169">
    <property type="term" value="F:dolichyl-phosphate-mannose-protein mannosyltransferase activity"/>
    <property type="evidence" value="ECO:0007669"/>
    <property type="project" value="UniProtKB-EC"/>
</dbReference>
<feature type="repeat" description="TPR" evidence="13">
    <location>
        <begin position="648"/>
        <end position="681"/>
    </location>
</feature>
<dbReference type="Pfam" id="PF08409">
    <property type="entry name" value="TMTC_DUF1736"/>
    <property type="match status" value="1"/>
</dbReference>
<dbReference type="PANTHER" id="PTHR44227">
    <property type="match status" value="1"/>
</dbReference>
<reference evidence="16" key="3">
    <citation type="submission" date="2025-09" db="UniProtKB">
        <authorList>
            <consortium name="Ensembl"/>
        </authorList>
    </citation>
    <scope>IDENTIFICATION</scope>
    <source>
        <strain evidence="16">Glennie</strain>
    </source>
</reference>